<comment type="caution">
    <text evidence="9">Lacks conserved residue(s) required for the propagation of feature annotation.</text>
</comment>
<name>A0A7S7RQ46_9BACT</name>
<dbReference type="PIRSF" id="PIRSF006755">
    <property type="entry name" value="DTB_synth"/>
    <property type="match status" value="1"/>
</dbReference>
<proteinExistence type="inferred from homology"/>
<evidence type="ECO:0000313" key="11">
    <source>
        <dbReference type="Proteomes" id="UP000593836"/>
    </source>
</evidence>
<sequence length="217" mass="24356">MTKRIFVTATNTDIGKTYTTKLLLKEFASRNLRVGVIKPIETGVKIKAVDGQELLRCVQEVNKEFSNLHVEDIVPITYELPAAPFVASNCKKLNLQKIDKAIEKIEKLCDVLIIEGAGGLYVPIDDEYMIIDLIAYFKASAILVTHCSLGCINDTLLSKKALEDKKIPYVIAFNCREDNDSFSVVSEPYFLKTGFEVLKVDENIDTICDVLYNLQII</sequence>
<evidence type="ECO:0000256" key="6">
    <source>
        <dbReference type="ARBA" id="ARBA00022840"/>
    </source>
</evidence>
<dbReference type="AlphaFoldDB" id="A0A7S7RQ46"/>
<evidence type="ECO:0000256" key="7">
    <source>
        <dbReference type="ARBA" id="ARBA00022842"/>
    </source>
</evidence>
<comment type="pathway">
    <text evidence="9">Cofactor biosynthesis; biotin biosynthesis; biotin from 7,8-diaminononanoate: step 1/2.</text>
</comment>
<evidence type="ECO:0000256" key="1">
    <source>
        <dbReference type="ARBA" id="ARBA00022490"/>
    </source>
</evidence>
<evidence type="ECO:0000256" key="5">
    <source>
        <dbReference type="ARBA" id="ARBA00022756"/>
    </source>
</evidence>
<evidence type="ECO:0000256" key="8">
    <source>
        <dbReference type="ARBA" id="ARBA00047386"/>
    </source>
</evidence>
<dbReference type="GO" id="GO:0005829">
    <property type="term" value="C:cytosol"/>
    <property type="evidence" value="ECO:0007669"/>
    <property type="project" value="TreeGrafter"/>
</dbReference>
<protein>
    <recommendedName>
        <fullName evidence="9">ATP-dependent dethiobiotin synthetase BioD</fullName>
        <ecNumber evidence="9">6.3.3.3</ecNumber>
    </recommendedName>
    <alternativeName>
        <fullName evidence="9">DTB synthetase</fullName>
        <shortName evidence="9">DTBS</shortName>
    </alternativeName>
    <alternativeName>
        <fullName evidence="9">Dethiobiotin synthase</fullName>
    </alternativeName>
</protein>
<dbReference type="InterPro" id="IPR004472">
    <property type="entry name" value="DTB_synth_BioD"/>
</dbReference>
<comment type="subunit">
    <text evidence="9">Homodimer.</text>
</comment>
<dbReference type="PANTHER" id="PTHR43210:SF2">
    <property type="entry name" value="ATP-DEPENDENT DETHIOBIOTIN SYNTHETASE BIOD 2"/>
    <property type="match status" value="1"/>
</dbReference>
<comment type="similarity">
    <text evidence="9">Belongs to the dethiobiotin synthetase family.</text>
</comment>
<dbReference type="EC" id="6.3.3.3" evidence="9"/>
<comment type="catalytic activity">
    <reaction evidence="9">
        <text>(7R,8S)-7,8-diammoniononanoate + CO2 + ATP = (4R,5S)-dethiobiotin + ADP + phosphate + 3 H(+)</text>
        <dbReference type="Rhea" id="RHEA:15805"/>
        <dbReference type="ChEBI" id="CHEBI:15378"/>
        <dbReference type="ChEBI" id="CHEBI:16526"/>
        <dbReference type="ChEBI" id="CHEBI:30616"/>
        <dbReference type="ChEBI" id="CHEBI:43474"/>
        <dbReference type="ChEBI" id="CHEBI:149469"/>
        <dbReference type="ChEBI" id="CHEBI:149473"/>
        <dbReference type="ChEBI" id="CHEBI:456216"/>
        <dbReference type="EC" id="6.3.3.3"/>
    </reaction>
</comment>
<evidence type="ECO:0000313" key="10">
    <source>
        <dbReference type="EMBL" id="QOY55062.1"/>
    </source>
</evidence>
<keyword evidence="2 9" id="KW-0436">Ligase</keyword>
<feature type="binding site" evidence="9">
    <location>
        <position position="50"/>
    </location>
    <ligand>
        <name>Mg(2+)</name>
        <dbReference type="ChEBI" id="CHEBI:18420"/>
    </ligand>
</feature>
<evidence type="ECO:0000256" key="4">
    <source>
        <dbReference type="ARBA" id="ARBA00022741"/>
    </source>
</evidence>
<dbReference type="GO" id="GO:0005524">
    <property type="term" value="F:ATP binding"/>
    <property type="evidence" value="ECO:0007669"/>
    <property type="project" value="UniProtKB-UniRule"/>
</dbReference>
<feature type="binding site" evidence="9">
    <location>
        <position position="42"/>
    </location>
    <ligand>
        <name>substrate</name>
    </ligand>
</feature>
<accession>A0A7S7RQ46</accession>
<comment type="subcellular location">
    <subcellularLocation>
        <location evidence="9">Cytoplasm</location>
    </subcellularLocation>
</comment>
<feature type="binding site" evidence="9">
    <location>
        <position position="50"/>
    </location>
    <ligand>
        <name>ATP</name>
        <dbReference type="ChEBI" id="CHEBI:30616"/>
    </ligand>
</feature>
<dbReference type="UniPathway" id="UPA00078">
    <property type="reaction ID" value="UER00161"/>
</dbReference>
<keyword evidence="5 9" id="KW-0093">Biotin biosynthesis</keyword>
<reference evidence="10 11" key="1">
    <citation type="submission" date="2020-05" db="EMBL/GenBank/DDBJ databases">
        <title>Sulfurimonas marisnigri, sp. nov., and Sulfurimonas baltica, sp. nov., manganese oxide reducing chemolithoautotrophs of the class Epsilonproteobacteria isolated from the pelagic redoxclines of the Black and Baltic Seas and emended description of the genus Sulfurimonas.</title>
        <authorList>
            <person name="Henkel J.V."/>
            <person name="Laudan C."/>
            <person name="Werner J."/>
            <person name="Neu T."/>
            <person name="Plewe S."/>
            <person name="Sproer C."/>
            <person name="Bunk B."/>
            <person name="Schulz-Vogt H.N."/>
        </authorList>
    </citation>
    <scope>NUCLEOTIDE SEQUENCE [LARGE SCALE GENOMIC DNA]</scope>
    <source>
        <strain evidence="10 11">SoZ1</strain>
    </source>
</reference>
<feature type="binding site" evidence="9">
    <location>
        <begin position="115"/>
        <end position="118"/>
    </location>
    <ligand>
        <name>ATP</name>
        <dbReference type="ChEBI" id="CHEBI:30616"/>
    </ligand>
</feature>
<dbReference type="GO" id="GO:0004141">
    <property type="term" value="F:dethiobiotin synthase activity"/>
    <property type="evidence" value="ECO:0007669"/>
    <property type="project" value="UniProtKB-UniRule"/>
</dbReference>
<keyword evidence="4 9" id="KW-0547">Nucleotide-binding</keyword>
<gene>
    <name evidence="9 10" type="primary">bioD</name>
    <name evidence="10" type="ORF">HUE87_02135</name>
</gene>
<comment type="catalytic activity">
    <reaction evidence="8">
        <text>(7R,8S)-8-amino-7-(carboxyamino)nonanoate + ATP = (4R,5S)-dethiobiotin + ADP + phosphate + H(+)</text>
        <dbReference type="Rhea" id="RHEA:63684"/>
        <dbReference type="ChEBI" id="CHEBI:15378"/>
        <dbReference type="ChEBI" id="CHEBI:30616"/>
        <dbReference type="ChEBI" id="CHEBI:43474"/>
        <dbReference type="ChEBI" id="CHEBI:149470"/>
        <dbReference type="ChEBI" id="CHEBI:149473"/>
        <dbReference type="ChEBI" id="CHEBI:456216"/>
    </reaction>
</comment>
<keyword evidence="3 9" id="KW-0479">Metal-binding</keyword>
<dbReference type="CDD" id="cd03109">
    <property type="entry name" value="DTBS"/>
    <property type="match status" value="1"/>
</dbReference>
<dbReference type="RefSeq" id="WP_194367104.1">
    <property type="nucleotide sequence ID" value="NZ_CP054493.1"/>
</dbReference>
<dbReference type="SUPFAM" id="SSF52540">
    <property type="entry name" value="P-loop containing nucleoside triphosphate hydrolases"/>
    <property type="match status" value="1"/>
</dbReference>
<feature type="binding site" evidence="9">
    <location>
        <begin position="13"/>
        <end position="18"/>
    </location>
    <ligand>
        <name>ATP</name>
        <dbReference type="ChEBI" id="CHEBI:30616"/>
    </ligand>
</feature>
<feature type="binding site" evidence="9">
    <location>
        <position position="115"/>
    </location>
    <ligand>
        <name>Mg(2+)</name>
        <dbReference type="ChEBI" id="CHEBI:18420"/>
    </ligand>
</feature>
<dbReference type="PANTHER" id="PTHR43210">
    <property type="entry name" value="DETHIOBIOTIN SYNTHETASE"/>
    <property type="match status" value="1"/>
</dbReference>
<dbReference type="Gene3D" id="3.40.50.300">
    <property type="entry name" value="P-loop containing nucleotide triphosphate hydrolases"/>
    <property type="match status" value="1"/>
</dbReference>
<comment type="cofactor">
    <cofactor evidence="9">
        <name>Mg(2+)</name>
        <dbReference type="ChEBI" id="CHEBI:18420"/>
    </cofactor>
</comment>
<feature type="binding site" evidence="9">
    <location>
        <position position="17"/>
    </location>
    <ligand>
        <name>Mg(2+)</name>
        <dbReference type="ChEBI" id="CHEBI:18420"/>
    </ligand>
</feature>
<dbReference type="KEGG" id="smas:HUE87_02135"/>
<evidence type="ECO:0000256" key="3">
    <source>
        <dbReference type="ARBA" id="ARBA00022723"/>
    </source>
</evidence>
<dbReference type="GO" id="GO:0009102">
    <property type="term" value="P:biotin biosynthetic process"/>
    <property type="evidence" value="ECO:0007669"/>
    <property type="project" value="UniProtKB-UniRule"/>
</dbReference>
<dbReference type="EMBL" id="CP054493">
    <property type="protein sequence ID" value="QOY55062.1"/>
    <property type="molecule type" value="Genomic_DNA"/>
</dbReference>
<dbReference type="InterPro" id="IPR027417">
    <property type="entry name" value="P-loop_NTPase"/>
</dbReference>
<organism evidence="10 11">
    <name type="scientific">Candidatus Sulfurimonas marisnigri</name>
    <dbReference type="NCBI Taxonomy" id="2740405"/>
    <lineage>
        <taxon>Bacteria</taxon>
        <taxon>Pseudomonadati</taxon>
        <taxon>Campylobacterota</taxon>
        <taxon>Epsilonproteobacteria</taxon>
        <taxon>Campylobacterales</taxon>
        <taxon>Sulfurimonadaceae</taxon>
        <taxon>Sulfurimonas</taxon>
    </lineage>
</organism>
<keyword evidence="1 9" id="KW-0963">Cytoplasm</keyword>
<keyword evidence="7 9" id="KW-0460">Magnesium</keyword>
<keyword evidence="6 9" id="KW-0067">ATP-binding</keyword>
<dbReference type="NCBIfam" id="TIGR00347">
    <property type="entry name" value="bioD"/>
    <property type="match status" value="1"/>
</dbReference>
<comment type="function">
    <text evidence="9">Catalyzes a mechanistically unusual reaction, the ATP-dependent insertion of CO2 between the N7 and N8 nitrogen atoms of 7,8-diaminopelargonic acid (DAPA, also called 7,8-diammoniononanoate) to form a ureido ring.</text>
</comment>
<keyword evidence="11" id="KW-1185">Reference proteome</keyword>
<dbReference type="GO" id="GO:0000287">
    <property type="term" value="F:magnesium ion binding"/>
    <property type="evidence" value="ECO:0007669"/>
    <property type="project" value="UniProtKB-UniRule"/>
</dbReference>
<dbReference type="HAMAP" id="MF_00336">
    <property type="entry name" value="BioD"/>
    <property type="match status" value="1"/>
</dbReference>
<evidence type="ECO:0000256" key="9">
    <source>
        <dbReference type="HAMAP-Rule" id="MF_00336"/>
    </source>
</evidence>
<feature type="active site" evidence="9">
    <location>
        <position position="38"/>
    </location>
</feature>
<dbReference type="Pfam" id="PF13500">
    <property type="entry name" value="AAA_26"/>
    <property type="match status" value="1"/>
</dbReference>
<evidence type="ECO:0000256" key="2">
    <source>
        <dbReference type="ARBA" id="ARBA00022598"/>
    </source>
</evidence>
<dbReference type="Proteomes" id="UP000593836">
    <property type="component" value="Chromosome"/>
</dbReference>